<dbReference type="GO" id="GO:0004222">
    <property type="term" value="F:metalloendopeptidase activity"/>
    <property type="evidence" value="ECO:0007669"/>
    <property type="project" value="TreeGrafter"/>
</dbReference>
<gene>
    <name evidence="3" type="ORF">VV02_22780</name>
</gene>
<dbReference type="EMBL" id="CP011112">
    <property type="protein sequence ID" value="AKU19217.1"/>
    <property type="molecule type" value="Genomic_DNA"/>
</dbReference>
<feature type="region of interest" description="Disordered" evidence="1">
    <location>
        <begin position="1"/>
        <end position="20"/>
    </location>
</feature>
<dbReference type="InterPro" id="IPR011055">
    <property type="entry name" value="Dup_hybrid_motif"/>
</dbReference>
<feature type="domain" description="M23ase beta-sheet core" evidence="2">
    <location>
        <begin position="54"/>
        <end position="125"/>
    </location>
</feature>
<name>A0A0K1JR79_9MICO</name>
<evidence type="ECO:0000313" key="3">
    <source>
        <dbReference type="EMBL" id="AKU19217.1"/>
    </source>
</evidence>
<evidence type="ECO:0000313" key="4">
    <source>
        <dbReference type="Proteomes" id="UP000066480"/>
    </source>
</evidence>
<sequence length="271" mass="28626">MYPPGDGPGPSGGRSSDGYPDFRLPFACNSKALLQTYKGHNPDDKKIDMTVYGSGRGTPILASAAGVVHEQFNPGGVEIDHGNGWFTVYLHMQSHVQPGTRVKAGDKIGEMGDVGTHAVHLHYEQLYAGPGATDGDTEDMVNPKLQGRGPIVMKVGVPIDMVSTNCGGGGTQPPPPGNPKPSGKYWVDTFANASGSSSPGGSKTGTLYAGKNYVFCKKQGPAVTKSDGTNHWWLKTDLDEGPAGQWVSAYYLSKWGNNEAKDNNGTTIPNC</sequence>
<dbReference type="PANTHER" id="PTHR21666:SF270">
    <property type="entry name" value="MUREIN HYDROLASE ACTIVATOR ENVC"/>
    <property type="match status" value="1"/>
</dbReference>
<evidence type="ECO:0000259" key="2">
    <source>
        <dbReference type="Pfam" id="PF01551"/>
    </source>
</evidence>
<keyword evidence="4" id="KW-1185">Reference proteome</keyword>
<dbReference type="Proteomes" id="UP000066480">
    <property type="component" value="Chromosome"/>
</dbReference>
<dbReference type="Gene3D" id="2.70.70.10">
    <property type="entry name" value="Glucose Permease (Domain IIA)"/>
    <property type="match status" value="1"/>
</dbReference>
<dbReference type="PANTHER" id="PTHR21666">
    <property type="entry name" value="PEPTIDASE-RELATED"/>
    <property type="match status" value="1"/>
</dbReference>
<dbReference type="Pfam" id="PF01551">
    <property type="entry name" value="Peptidase_M23"/>
    <property type="match status" value="1"/>
</dbReference>
<dbReference type="InterPro" id="IPR050570">
    <property type="entry name" value="Cell_wall_metabolism_enzyme"/>
</dbReference>
<accession>A0A0K1JR79</accession>
<dbReference type="SUPFAM" id="SSF51261">
    <property type="entry name" value="Duplicated hybrid motif"/>
    <property type="match status" value="1"/>
</dbReference>
<organism evidence="3 4">
    <name type="scientific">Luteipulveratus mongoliensis</name>
    <dbReference type="NCBI Taxonomy" id="571913"/>
    <lineage>
        <taxon>Bacteria</taxon>
        <taxon>Bacillati</taxon>
        <taxon>Actinomycetota</taxon>
        <taxon>Actinomycetes</taxon>
        <taxon>Micrococcales</taxon>
        <taxon>Dermacoccaceae</taxon>
        <taxon>Luteipulveratus</taxon>
    </lineage>
</organism>
<protein>
    <recommendedName>
        <fullName evidence="2">M23ase beta-sheet core domain-containing protein</fullName>
    </recommendedName>
</protein>
<dbReference type="CDD" id="cd12797">
    <property type="entry name" value="M23_peptidase"/>
    <property type="match status" value="1"/>
</dbReference>
<proteinExistence type="predicted"/>
<evidence type="ECO:0000256" key="1">
    <source>
        <dbReference type="SAM" id="MobiDB-lite"/>
    </source>
</evidence>
<dbReference type="PATRIC" id="fig|571913.6.peg.4615"/>
<dbReference type="InterPro" id="IPR016047">
    <property type="entry name" value="M23ase_b-sheet_dom"/>
</dbReference>
<reference evidence="3 4" key="1">
    <citation type="submission" date="2015-03" db="EMBL/GenBank/DDBJ databases">
        <title>Luteipulveratus halotolerans sp. nov., a novel actinobacterium (Dermacoccaceae) from Sarawak, Malaysia.</title>
        <authorList>
            <person name="Juboi H."/>
            <person name="Basik A."/>
            <person name="Shamsul S.S."/>
            <person name="Arnold P."/>
            <person name="Schmitt E.K."/>
            <person name="Sanglier J.-J."/>
            <person name="Yeo T."/>
        </authorList>
    </citation>
    <scope>NUCLEOTIDE SEQUENCE [LARGE SCALE GENOMIC DNA]</scope>
    <source>
        <strain evidence="3 4">MN07-A0370</strain>
    </source>
</reference>
<dbReference type="AlphaFoldDB" id="A0A0K1JR79"/>
<dbReference type="KEGG" id="lmoi:VV02_22780"/>